<name>A0A0R2CDH3_9LACO</name>
<organism evidence="5 6">
    <name type="scientific">Fructilactobacillus florum DSM 22689 = JCM 16035</name>
    <dbReference type="NCBI Taxonomy" id="1423745"/>
    <lineage>
        <taxon>Bacteria</taxon>
        <taxon>Bacillati</taxon>
        <taxon>Bacillota</taxon>
        <taxon>Bacilli</taxon>
        <taxon>Lactobacillales</taxon>
        <taxon>Lactobacillaceae</taxon>
        <taxon>Fructilactobacillus</taxon>
    </lineage>
</organism>
<dbReference type="Gene3D" id="3.90.220.20">
    <property type="entry name" value="DNA methylase specificity domains"/>
    <property type="match status" value="1"/>
</dbReference>
<dbReference type="PATRIC" id="fig|1423745.4.peg.363"/>
<proteinExistence type="inferred from homology"/>
<evidence type="ECO:0000259" key="4">
    <source>
        <dbReference type="Pfam" id="PF01420"/>
    </source>
</evidence>
<evidence type="ECO:0000313" key="5">
    <source>
        <dbReference type="EMBL" id="KRM89805.1"/>
    </source>
</evidence>
<dbReference type="InterPro" id="IPR052021">
    <property type="entry name" value="Type-I_RS_S_subunit"/>
</dbReference>
<dbReference type="PANTHER" id="PTHR30408">
    <property type="entry name" value="TYPE-1 RESTRICTION ENZYME ECOKI SPECIFICITY PROTEIN"/>
    <property type="match status" value="1"/>
</dbReference>
<gene>
    <name evidence="5" type="ORF">FC87_GL000340</name>
</gene>
<comment type="similarity">
    <text evidence="1">Belongs to the type-I restriction system S methylase family.</text>
</comment>
<dbReference type="EMBL" id="AYZI01000014">
    <property type="protein sequence ID" value="KRM89805.1"/>
    <property type="molecule type" value="Genomic_DNA"/>
</dbReference>
<sequence length="138" mass="15408">MRKLSITGIKNARIVPEDSILITSIASIGKNALTLRKVSFNQQINALVPSDDNEPYFLLSESEIWSNKMENLASSGTLKIVNKKTLSNLTTFVPQKKEQSKIGLIFKDLDKSIAANARDQKRAFKISNAQSIRLFKPD</sequence>
<dbReference type="SUPFAM" id="SSF116734">
    <property type="entry name" value="DNA methylase specificity domain"/>
    <property type="match status" value="1"/>
</dbReference>
<comment type="caution">
    <text evidence="5">The sequence shown here is derived from an EMBL/GenBank/DDBJ whole genome shotgun (WGS) entry which is preliminary data.</text>
</comment>
<keyword evidence="2" id="KW-0680">Restriction system</keyword>
<evidence type="ECO:0000256" key="2">
    <source>
        <dbReference type="ARBA" id="ARBA00022747"/>
    </source>
</evidence>
<dbReference type="PANTHER" id="PTHR30408:SF12">
    <property type="entry name" value="TYPE I RESTRICTION ENZYME MJAVIII SPECIFICITY SUBUNIT"/>
    <property type="match status" value="1"/>
</dbReference>
<dbReference type="GO" id="GO:0003677">
    <property type="term" value="F:DNA binding"/>
    <property type="evidence" value="ECO:0007669"/>
    <property type="project" value="UniProtKB-KW"/>
</dbReference>
<evidence type="ECO:0000313" key="6">
    <source>
        <dbReference type="Proteomes" id="UP000051586"/>
    </source>
</evidence>
<dbReference type="Pfam" id="PF01420">
    <property type="entry name" value="Methylase_S"/>
    <property type="match status" value="1"/>
</dbReference>
<dbReference type="AlphaFoldDB" id="A0A0R2CDH3"/>
<dbReference type="GO" id="GO:0009307">
    <property type="term" value="P:DNA restriction-modification system"/>
    <property type="evidence" value="ECO:0007669"/>
    <property type="project" value="UniProtKB-KW"/>
</dbReference>
<reference evidence="5 6" key="1">
    <citation type="journal article" date="2015" name="Genome Announc.">
        <title>Expanding the biotechnology potential of lactobacilli through comparative genomics of 213 strains and associated genera.</title>
        <authorList>
            <person name="Sun Z."/>
            <person name="Harris H.M."/>
            <person name="McCann A."/>
            <person name="Guo C."/>
            <person name="Argimon S."/>
            <person name="Zhang W."/>
            <person name="Yang X."/>
            <person name="Jeffery I.B."/>
            <person name="Cooney J.C."/>
            <person name="Kagawa T.F."/>
            <person name="Liu W."/>
            <person name="Song Y."/>
            <person name="Salvetti E."/>
            <person name="Wrobel A."/>
            <person name="Rasinkangas P."/>
            <person name="Parkhill J."/>
            <person name="Rea M.C."/>
            <person name="O'Sullivan O."/>
            <person name="Ritari J."/>
            <person name="Douillard F.P."/>
            <person name="Paul Ross R."/>
            <person name="Yang R."/>
            <person name="Briner A.E."/>
            <person name="Felis G.E."/>
            <person name="de Vos W.M."/>
            <person name="Barrangou R."/>
            <person name="Klaenhammer T.R."/>
            <person name="Caufield P.W."/>
            <person name="Cui Y."/>
            <person name="Zhang H."/>
            <person name="O'Toole P.W."/>
        </authorList>
    </citation>
    <scope>NUCLEOTIDE SEQUENCE [LARGE SCALE GENOMIC DNA]</scope>
    <source>
        <strain evidence="5 6">DSM 22689</strain>
    </source>
</reference>
<keyword evidence="3" id="KW-0238">DNA-binding</keyword>
<evidence type="ECO:0000256" key="1">
    <source>
        <dbReference type="ARBA" id="ARBA00010923"/>
    </source>
</evidence>
<dbReference type="InterPro" id="IPR000055">
    <property type="entry name" value="Restrct_endonuc_typeI_TRD"/>
</dbReference>
<dbReference type="InterPro" id="IPR044946">
    <property type="entry name" value="Restrct_endonuc_typeI_TRD_sf"/>
</dbReference>
<accession>A0A0R2CDH3</accession>
<feature type="domain" description="Type I restriction modification DNA specificity" evidence="4">
    <location>
        <begin position="5"/>
        <end position="117"/>
    </location>
</feature>
<dbReference type="STRING" id="1423745.GCA_001311215_01462"/>
<dbReference type="Proteomes" id="UP000051586">
    <property type="component" value="Unassembled WGS sequence"/>
</dbReference>
<protein>
    <recommendedName>
        <fullName evidence="4">Type I restriction modification DNA specificity domain-containing protein</fullName>
    </recommendedName>
</protein>
<evidence type="ECO:0000256" key="3">
    <source>
        <dbReference type="ARBA" id="ARBA00023125"/>
    </source>
</evidence>